<evidence type="ECO:0000313" key="5">
    <source>
        <dbReference type="Proteomes" id="UP000184522"/>
    </source>
</evidence>
<dbReference type="Proteomes" id="UP000184522">
    <property type="component" value="Unassembled WGS sequence"/>
</dbReference>
<dbReference type="AlphaFoldDB" id="A0A1M5JJF8"/>
<evidence type="ECO:0000313" key="4">
    <source>
        <dbReference type="EMBL" id="SHG40410.1"/>
    </source>
</evidence>
<feature type="chain" id="PRO_5013290989" evidence="2">
    <location>
        <begin position="19"/>
        <end position="250"/>
    </location>
</feature>
<feature type="domain" description="Secretion system C-terminal sorting" evidence="3">
    <location>
        <begin position="186"/>
        <end position="249"/>
    </location>
</feature>
<keyword evidence="1 2" id="KW-0732">Signal</keyword>
<dbReference type="STRING" id="1089305.SAMN05444148_0042"/>
<reference evidence="5" key="1">
    <citation type="submission" date="2016-11" db="EMBL/GenBank/DDBJ databases">
        <authorList>
            <person name="Varghese N."/>
            <person name="Submissions S."/>
        </authorList>
    </citation>
    <scope>NUCLEOTIDE SEQUENCE [LARGE SCALE GENOMIC DNA]</scope>
    <source>
        <strain evidence="5">DSM 25330</strain>
    </source>
</reference>
<dbReference type="EMBL" id="FQWS01000001">
    <property type="protein sequence ID" value="SHG40410.1"/>
    <property type="molecule type" value="Genomic_DNA"/>
</dbReference>
<accession>A0A1M5JJF8</accession>
<proteinExistence type="predicted"/>
<dbReference type="OrthoDB" id="629570at2"/>
<dbReference type="RefSeq" id="WP_073081404.1">
    <property type="nucleotide sequence ID" value="NZ_FQWS01000001.1"/>
</dbReference>
<sequence length="250" mass="26986">MIKKLLTLFIIFSNLSLAQNAGIFQTYAILDSGSGNTYYAGGFNADGAPNVFNGQNFGVLTTLTLNGGEIKTFKNGGGDVTGAEINYRVYSQGDTPGAFTTINLPFGANLPSPGDQRWEETSANIDLLQSISTNGTYVVEVFWKISTNIGDIFDSNSGANYSATFEVTTLSNSSNADFNPSINAYNSSLNVNSNQDISSIEIYDLLGKKVYAKTYDNSKNVSINLESKKKGIYIVKLTSKGQTITKKFIL</sequence>
<dbReference type="Gene3D" id="2.60.40.3080">
    <property type="match status" value="1"/>
</dbReference>
<keyword evidence="5" id="KW-1185">Reference proteome</keyword>
<gene>
    <name evidence="4" type="ORF">SAMN05444148_0042</name>
</gene>
<evidence type="ECO:0000256" key="2">
    <source>
        <dbReference type="SAM" id="SignalP"/>
    </source>
</evidence>
<evidence type="ECO:0000259" key="3">
    <source>
        <dbReference type="Pfam" id="PF18962"/>
    </source>
</evidence>
<name>A0A1M5JJF8_9FLAO</name>
<dbReference type="NCBIfam" id="TIGR04183">
    <property type="entry name" value="Por_Secre_tail"/>
    <property type="match status" value="1"/>
</dbReference>
<organism evidence="4 5">
    <name type="scientific">Winogradskyella jejuensis</name>
    <dbReference type="NCBI Taxonomy" id="1089305"/>
    <lineage>
        <taxon>Bacteria</taxon>
        <taxon>Pseudomonadati</taxon>
        <taxon>Bacteroidota</taxon>
        <taxon>Flavobacteriia</taxon>
        <taxon>Flavobacteriales</taxon>
        <taxon>Flavobacteriaceae</taxon>
        <taxon>Winogradskyella</taxon>
    </lineage>
</organism>
<dbReference type="Pfam" id="PF18962">
    <property type="entry name" value="Por_Secre_tail"/>
    <property type="match status" value="1"/>
</dbReference>
<protein>
    <submittedName>
        <fullName evidence="4">Por secretion system C-terminal sorting domain-containing protein</fullName>
    </submittedName>
</protein>
<evidence type="ECO:0000256" key="1">
    <source>
        <dbReference type="ARBA" id="ARBA00022729"/>
    </source>
</evidence>
<dbReference type="InterPro" id="IPR026444">
    <property type="entry name" value="Secre_tail"/>
</dbReference>
<feature type="signal peptide" evidence="2">
    <location>
        <begin position="1"/>
        <end position="18"/>
    </location>
</feature>